<evidence type="ECO:0008006" key="3">
    <source>
        <dbReference type="Google" id="ProtNLM"/>
    </source>
</evidence>
<dbReference type="PANTHER" id="PTHR47074:SF48">
    <property type="entry name" value="POLYNUCLEOTIDYL TRANSFERASE, RIBONUCLEASE H-LIKE SUPERFAMILY PROTEIN"/>
    <property type="match status" value="1"/>
</dbReference>
<evidence type="ECO:0000313" key="1">
    <source>
        <dbReference type="EMBL" id="RZB95109.1"/>
    </source>
</evidence>
<dbReference type="PANTHER" id="PTHR47074">
    <property type="entry name" value="BNAC02G40300D PROTEIN"/>
    <property type="match status" value="1"/>
</dbReference>
<dbReference type="EMBL" id="QZWG01000008">
    <property type="protein sequence ID" value="RZB95109.1"/>
    <property type="molecule type" value="Genomic_DNA"/>
</dbReference>
<gene>
    <name evidence="1" type="ORF">D0Y65_019527</name>
</gene>
<reference evidence="1 2" key="1">
    <citation type="submission" date="2018-09" db="EMBL/GenBank/DDBJ databases">
        <title>A high-quality reference genome of wild soybean provides a powerful tool to mine soybean genomes.</title>
        <authorList>
            <person name="Xie M."/>
            <person name="Chung C.Y.L."/>
            <person name="Li M.-W."/>
            <person name="Wong F.-L."/>
            <person name="Chan T.-F."/>
            <person name="Lam H.-M."/>
        </authorList>
    </citation>
    <scope>NUCLEOTIDE SEQUENCE [LARGE SCALE GENOMIC DNA]</scope>
    <source>
        <strain evidence="2">cv. W05</strain>
        <tissue evidence="1">Hypocotyl of etiolated seedlings</tissue>
    </source>
</reference>
<comment type="caution">
    <text evidence="1">The sequence shown here is derived from an EMBL/GenBank/DDBJ whole genome shotgun (WGS) entry which is preliminary data.</text>
</comment>
<protein>
    <recommendedName>
        <fullName evidence="3">RNase H type-1 domain-containing protein</fullName>
    </recommendedName>
</protein>
<dbReference type="AlphaFoldDB" id="A0A445J9I4"/>
<evidence type="ECO:0000313" key="2">
    <source>
        <dbReference type="Proteomes" id="UP000289340"/>
    </source>
</evidence>
<name>A0A445J9I4_GLYSO</name>
<sequence length="76" mass="8457">MLSSWSKPAPGYIKINIDAASFKDINKYDVSVCIRDDQSNFISAKSLHHEGTPEPREAEAIDLLHGLLWAKRATTS</sequence>
<dbReference type="SMR" id="A0A445J9I4"/>
<dbReference type="InterPro" id="IPR052929">
    <property type="entry name" value="RNase_H-like_EbsB-rel"/>
</dbReference>
<keyword evidence="2" id="KW-1185">Reference proteome</keyword>
<dbReference type="Proteomes" id="UP000289340">
    <property type="component" value="Chromosome 8"/>
</dbReference>
<proteinExistence type="predicted"/>
<organism evidence="1 2">
    <name type="scientific">Glycine soja</name>
    <name type="common">Wild soybean</name>
    <dbReference type="NCBI Taxonomy" id="3848"/>
    <lineage>
        <taxon>Eukaryota</taxon>
        <taxon>Viridiplantae</taxon>
        <taxon>Streptophyta</taxon>
        <taxon>Embryophyta</taxon>
        <taxon>Tracheophyta</taxon>
        <taxon>Spermatophyta</taxon>
        <taxon>Magnoliopsida</taxon>
        <taxon>eudicotyledons</taxon>
        <taxon>Gunneridae</taxon>
        <taxon>Pentapetalae</taxon>
        <taxon>rosids</taxon>
        <taxon>fabids</taxon>
        <taxon>Fabales</taxon>
        <taxon>Fabaceae</taxon>
        <taxon>Papilionoideae</taxon>
        <taxon>50 kb inversion clade</taxon>
        <taxon>NPAAA clade</taxon>
        <taxon>indigoferoid/millettioid clade</taxon>
        <taxon>Phaseoleae</taxon>
        <taxon>Glycine</taxon>
        <taxon>Glycine subgen. Soja</taxon>
    </lineage>
</organism>
<accession>A0A445J9I4</accession>